<keyword evidence="7" id="KW-1185">Reference proteome</keyword>
<dbReference type="SUPFAM" id="SSF47473">
    <property type="entry name" value="EF-hand"/>
    <property type="match status" value="1"/>
</dbReference>
<feature type="region of interest" description="Disordered" evidence="5">
    <location>
        <begin position="334"/>
        <end position="370"/>
    </location>
</feature>
<evidence type="ECO:0000256" key="3">
    <source>
        <dbReference type="ARBA" id="ARBA00022737"/>
    </source>
</evidence>
<evidence type="ECO:0000313" key="7">
    <source>
        <dbReference type="Proteomes" id="UP001295423"/>
    </source>
</evidence>
<keyword evidence="2" id="KW-0519">Myristate</keyword>
<sequence length="1315" mass="145465">MSVETDSPVPSITLSITQDDVKRVLDASSAMETTLDIMQKRHTDPSATKLAKKSSDCNQTLIGDAESTMDGSSKSCSRSVARPLHEVVLDAAHQCENSTLRSFLNKMKSSGSSPKEIHVGVLVFCDMDFRCKMRLIFDILGSNASLGSGKEHVEKALDREGVKSLFRSVIVAISSCIYRGPSVEIEMEEDTCIDGPLRKKMKQSDSSSPRSGDSIPELKSPSSSFDSSIALKESEQIGISTVRKEFEEIAAYATDCLVKYCQRKSPIQNISFAVSFETFCTWKDTEGGRISPWLDLLNLSKWKTPTRPAMVTKEREVLSRNVLERGTVIADSAYASEQRHATSGSQKTSPKKNEHHPLPTSTKKPDAFRVPCPTVFGKPSHSRTVVSFDFTGASQIAGENSDFHINISEGNLLTLRNLVRATGLATRHPNEIAKILLSASKSCTHDGVKLRVIPIERFHTCLHQLLGSTASRRLSKVDRDVFSSSFVDFFSCFNTCAKPLAPGEANACELAVGFCFLCDGNKSSKLASGFDLLENGKAEGLSTAQLAQFLRSYLTMLVGISLLTSSSDGVMKPKQNSAKRKAMHAAVENGAKWTLAHYLKHVERTGHRPDRVMHTFDGFADWYTSGGYNVAPWLELLDLKKLLSLIGDSSDCPSAPSLAMHDPLGVPSLPASGNATPQYISPRRSRILPPSNLYASPKNSGPQTEVLFTFPLANQRSLVVLREDATYVNDVVNKLGLLSCSPDDVWSSLFNVARNEASNSRKRGKNMTVNRSAFTRYMEETIAFRTSQKKRGASGTAKSVSNCREVVRNLFHSFDLHQMDNVPLNELMGGLTLLCGGKKSTKLAFAFGVFDQRCNETKRAKNSVANANSLNGAELFLFLRSFLIVMFSCCRQSLDLSDDSVNRYIADTANMVTDDVIRYQWKTKKKDRVDFDEFGLWYNEGGYESAPWLELLDLQKWVLTEEMEALPLIQTSAQETSGFGFGTMLNEELDCPPPPPDDAVDSSFFDDDDNAIMPMESIDEMDLMLMEPTDKENDAVLNKISRSFSYSPRPQQEQQIGVSKTSSLKFHLIVEGQNAGYVVAVSQKRIRHIRHILEDSGLCKLEGEVVSKEILKQALVGKGASQVAMITKEGFLLAMRNLILAKAKSADAEKTVLDVLSRLYAGFDYSERGQVDATEIACGITILCKGKKSDKLEFAFEMLGRDKGGRLSRHDSARYLRSFLTVLLNLVSIDTLDGDINQDVMTTSDGSQYDRGSAALARVVEGGSMWAANQTFQKQDQGQHQICFDEFAEWYTQVGYSNIPWLELLDLQKWIIVDR</sequence>
<dbReference type="PANTHER" id="PTHR23055:SF178">
    <property type="entry name" value="NEUROCALCIN HOMOLOG"/>
    <property type="match status" value="1"/>
</dbReference>
<feature type="compositionally biased region" description="Low complexity" evidence="5">
    <location>
        <begin position="204"/>
        <end position="214"/>
    </location>
</feature>
<evidence type="ECO:0008006" key="8">
    <source>
        <dbReference type="Google" id="ProtNLM"/>
    </source>
</evidence>
<reference evidence="6" key="1">
    <citation type="submission" date="2023-08" db="EMBL/GenBank/DDBJ databases">
        <authorList>
            <person name="Audoor S."/>
            <person name="Bilcke G."/>
        </authorList>
    </citation>
    <scope>NUCLEOTIDE SEQUENCE</scope>
</reference>
<keyword evidence="4" id="KW-0449">Lipoprotein</keyword>
<name>A0AAD2FZH7_9STRA</name>
<comment type="similarity">
    <text evidence="1">Belongs to the recoverin family.</text>
</comment>
<dbReference type="GO" id="GO:0005509">
    <property type="term" value="F:calcium ion binding"/>
    <property type="evidence" value="ECO:0007669"/>
    <property type="project" value="InterPro"/>
</dbReference>
<dbReference type="InterPro" id="IPR028846">
    <property type="entry name" value="Recoverin"/>
</dbReference>
<evidence type="ECO:0000256" key="5">
    <source>
        <dbReference type="SAM" id="MobiDB-lite"/>
    </source>
</evidence>
<comment type="caution">
    <text evidence="6">The sequence shown here is derived from an EMBL/GenBank/DDBJ whole genome shotgun (WGS) entry which is preliminary data.</text>
</comment>
<proteinExistence type="inferred from homology"/>
<accession>A0AAD2FZH7</accession>
<dbReference type="PANTHER" id="PTHR23055">
    <property type="entry name" value="CALCIUM BINDING PROTEINS"/>
    <property type="match status" value="1"/>
</dbReference>
<gene>
    <name evidence="6" type="ORF">CYCCA115_LOCUS17000</name>
</gene>
<evidence type="ECO:0000256" key="4">
    <source>
        <dbReference type="ARBA" id="ARBA00023288"/>
    </source>
</evidence>
<dbReference type="InterPro" id="IPR011992">
    <property type="entry name" value="EF-hand-dom_pair"/>
</dbReference>
<evidence type="ECO:0000313" key="6">
    <source>
        <dbReference type="EMBL" id="CAJ1958039.1"/>
    </source>
</evidence>
<protein>
    <recommendedName>
        <fullName evidence="8">Calmodulin</fullName>
    </recommendedName>
</protein>
<evidence type="ECO:0000256" key="2">
    <source>
        <dbReference type="ARBA" id="ARBA00022707"/>
    </source>
</evidence>
<feature type="compositionally biased region" description="Basic and acidic residues" evidence="5">
    <location>
        <begin position="351"/>
        <end position="367"/>
    </location>
</feature>
<feature type="region of interest" description="Disordered" evidence="5">
    <location>
        <begin position="196"/>
        <end position="227"/>
    </location>
</feature>
<dbReference type="EMBL" id="CAKOGP040001963">
    <property type="protein sequence ID" value="CAJ1958039.1"/>
    <property type="molecule type" value="Genomic_DNA"/>
</dbReference>
<evidence type="ECO:0000256" key="1">
    <source>
        <dbReference type="ARBA" id="ARBA00006049"/>
    </source>
</evidence>
<dbReference type="Proteomes" id="UP001295423">
    <property type="component" value="Unassembled WGS sequence"/>
</dbReference>
<dbReference type="Gene3D" id="1.10.238.10">
    <property type="entry name" value="EF-hand"/>
    <property type="match status" value="2"/>
</dbReference>
<organism evidence="6 7">
    <name type="scientific">Cylindrotheca closterium</name>
    <dbReference type="NCBI Taxonomy" id="2856"/>
    <lineage>
        <taxon>Eukaryota</taxon>
        <taxon>Sar</taxon>
        <taxon>Stramenopiles</taxon>
        <taxon>Ochrophyta</taxon>
        <taxon>Bacillariophyta</taxon>
        <taxon>Bacillariophyceae</taxon>
        <taxon>Bacillariophycidae</taxon>
        <taxon>Bacillariales</taxon>
        <taxon>Bacillariaceae</taxon>
        <taxon>Cylindrotheca</taxon>
    </lineage>
</organism>
<keyword evidence="3" id="KW-0677">Repeat</keyword>